<gene>
    <name evidence="6" type="ORF">ACFQEV_01495</name>
</gene>
<feature type="domain" description="HTH iclR-type" evidence="4">
    <location>
        <begin position="9"/>
        <end position="76"/>
    </location>
</feature>
<protein>
    <submittedName>
        <fullName evidence="6">IclR family transcriptional regulator</fullName>
    </submittedName>
</protein>
<evidence type="ECO:0000256" key="1">
    <source>
        <dbReference type="ARBA" id="ARBA00023015"/>
    </source>
</evidence>
<dbReference type="SUPFAM" id="SSF55781">
    <property type="entry name" value="GAF domain-like"/>
    <property type="match status" value="1"/>
</dbReference>
<keyword evidence="1" id="KW-0805">Transcription regulation</keyword>
<dbReference type="InterPro" id="IPR050707">
    <property type="entry name" value="HTH_MetabolicPath_Reg"/>
</dbReference>
<dbReference type="AlphaFoldDB" id="A0ABD5TZ23"/>
<organism evidence="6 7">
    <name type="scientific">Halopelagius fulvigenes</name>
    <dbReference type="NCBI Taxonomy" id="1198324"/>
    <lineage>
        <taxon>Archaea</taxon>
        <taxon>Methanobacteriati</taxon>
        <taxon>Methanobacteriota</taxon>
        <taxon>Stenosarchaea group</taxon>
        <taxon>Halobacteria</taxon>
        <taxon>Halobacteriales</taxon>
        <taxon>Haloferacaceae</taxon>
    </lineage>
</organism>
<dbReference type="InterPro" id="IPR014757">
    <property type="entry name" value="Tscrpt_reg_IclR_C"/>
</dbReference>
<proteinExistence type="predicted"/>
<evidence type="ECO:0000259" key="5">
    <source>
        <dbReference type="PROSITE" id="PS51078"/>
    </source>
</evidence>
<dbReference type="RefSeq" id="WP_379692131.1">
    <property type="nucleotide sequence ID" value="NZ_JBHSXH010000004.1"/>
</dbReference>
<reference evidence="6 7" key="1">
    <citation type="journal article" date="2019" name="Int. J. Syst. Evol. Microbiol.">
        <title>The Global Catalogue of Microorganisms (GCM) 10K type strain sequencing project: providing services to taxonomists for standard genome sequencing and annotation.</title>
        <authorList>
            <consortium name="The Broad Institute Genomics Platform"/>
            <consortium name="The Broad Institute Genome Sequencing Center for Infectious Disease"/>
            <person name="Wu L."/>
            <person name="Ma J."/>
        </authorList>
    </citation>
    <scope>NUCLEOTIDE SEQUENCE [LARGE SCALE GENOMIC DNA]</scope>
    <source>
        <strain evidence="6 7">YIM 94188</strain>
    </source>
</reference>
<evidence type="ECO:0000259" key="4">
    <source>
        <dbReference type="PROSITE" id="PS51077"/>
    </source>
</evidence>
<name>A0ABD5TZ23_9EURY</name>
<dbReference type="PANTHER" id="PTHR30136:SF35">
    <property type="entry name" value="HTH-TYPE TRANSCRIPTIONAL REGULATOR RV1719"/>
    <property type="match status" value="1"/>
</dbReference>
<evidence type="ECO:0000256" key="2">
    <source>
        <dbReference type="ARBA" id="ARBA00023125"/>
    </source>
</evidence>
<dbReference type="InterPro" id="IPR011991">
    <property type="entry name" value="ArsR-like_HTH"/>
</dbReference>
<dbReference type="GO" id="GO:0003677">
    <property type="term" value="F:DNA binding"/>
    <property type="evidence" value="ECO:0007669"/>
    <property type="project" value="UniProtKB-KW"/>
</dbReference>
<sequence length="255" mass="27744">MADPTKYTIEATETSLTILEALVDQDGPTGVTALAERVGSSKSVVHNHLSTLEASGYVLKDGTQYRPSLRTLNLGVRTREQLPVFRIAKPLLDNLAAATGETATLFVREEEGGVPVYVVEPSDESISNLREGERLPLPENAPGRAILSTLSDERIDEILDDAELVARTDSTLTDPEELRERVRQIRDSGISFCREEQAEGVVSAAAPIETRNDRSNAALGVYGPADRLQGRYLEEDLTGQILSTAKSVRVTLTNL</sequence>
<keyword evidence="2" id="KW-0238">DNA-binding</keyword>
<dbReference type="EMBL" id="JBHSXH010000004">
    <property type="protein sequence ID" value="MFC6823682.1"/>
    <property type="molecule type" value="Genomic_DNA"/>
</dbReference>
<evidence type="ECO:0000313" key="6">
    <source>
        <dbReference type="EMBL" id="MFC6823682.1"/>
    </source>
</evidence>
<dbReference type="InterPro" id="IPR029016">
    <property type="entry name" value="GAF-like_dom_sf"/>
</dbReference>
<dbReference type="Pfam" id="PF09339">
    <property type="entry name" value="HTH_IclR"/>
    <property type="match status" value="1"/>
</dbReference>
<comment type="caution">
    <text evidence="6">The sequence shown here is derived from an EMBL/GenBank/DDBJ whole genome shotgun (WGS) entry which is preliminary data.</text>
</comment>
<dbReference type="InterPro" id="IPR036390">
    <property type="entry name" value="WH_DNA-bd_sf"/>
</dbReference>
<dbReference type="SUPFAM" id="SSF46785">
    <property type="entry name" value="Winged helix' DNA-binding domain"/>
    <property type="match status" value="1"/>
</dbReference>
<keyword evidence="7" id="KW-1185">Reference proteome</keyword>
<evidence type="ECO:0000256" key="3">
    <source>
        <dbReference type="ARBA" id="ARBA00023163"/>
    </source>
</evidence>
<feature type="domain" description="IclR-ED" evidence="5">
    <location>
        <begin position="70"/>
        <end position="254"/>
    </location>
</feature>
<keyword evidence="3" id="KW-0804">Transcription</keyword>
<dbReference type="Proteomes" id="UP001596408">
    <property type="component" value="Unassembled WGS sequence"/>
</dbReference>
<dbReference type="PROSITE" id="PS51078">
    <property type="entry name" value="ICLR_ED"/>
    <property type="match status" value="1"/>
</dbReference>
<dbReference type="InterPro" id="IPR005471">
    <property type="entry name" value="Tscrpt_reg_IclR_N"/>
</dbReference>
<accession>A0ABD5TZ23</accession>
<dbReference type="SMART" id="SM00346">
    <property type="entry name" value="HTH_ICLR"/>
    <property type="match status" value="1"/>
</dbReference>
<evidence type="ECO:0000313" key="7">
    <source>
        <dbReference type="Proteomes" id="UP001596408"/>
    </source>
</evidence>
<dbReference type="PROSITE" id="PS51077">
    <property type="entry name" value="HTH_ICLR"/>
    <property type="match status" value="1"/>
</dbReference>
<dbReference type="PANTHER" id="PTHR30136">
    <property type="entry name" value="HELIX-TURN-HELIX TRANSCRIPTIONAL REGULATOR, ICLR FAMILY"/>
    <property type="match status" value="1"/>
</dbReference>
<dbReference type="Gene3D" id="1.10.10.10">
    <property type="entry name" value="Winged helix-like DNA-binding domain superfamily/Winged helix DNA-binding domain"/>
    <property type="match status" value="1"/>
</dbReference>
<dbReference type="InterPro" id="IPR036388">
    <property type="entry name" value="WH-like_DNA-bd_sf"/>
</dbReference>
<dbReference type="Gene3D" id="3.30.450.40">
    <property type="match status" value="1"/>
</dbReference>
<dbReference type="Pfam" id="PF01614">
    <property type="entry name" value="IclR_C"/>
    <property type="match status" value="1"/>
</dbReference>
<dbReference type="GO" id="GO:0006355">
    <property type="term" value="P:regulation of DNA-templated transcription"/>
    <property type="evidence" value="ECO:0007669"/>
    <property type="project" value="UniProtKB-ARBA"/>
</dbReference>
<dbReference type="CDD" id="cd00090">
    <property type="entry name" value="HTH_ARSR"/>
    <property type="match status" value="1"/>
</dbReference>